<gene>
    <name evidence="2" type="ORF">PLOB_00009843</name>
</gene>
<sequence length="140" mass="16021">MTSPEREAPKKSTKRSTAFGRRQELHLRVFIDHRSHWGLGNSQSHSVNVFCVDDPRSEPCVLHELTQNKMVEDAESNIAIRFVDENGYREISAEAVSAKRKLKRIALPGLFLSIVTTLIRAKLRVLVKKMKKSVQARRKL</sequence>
<keyword evidence="1" id="KW-0812">Transmembrane</keyword>
<proteinExistence type="predicted"/>
<reference evidence="2 3" key="1">
    <citation type="submission" date="2022-05" db="EMBL/GenBank/DDBJ databases">
        <authorList>
            <consortium name="Genoscope - CEA"/>
            <person name="William W."/>
        </authorList>
    </citation>
    <scope>NUCLEOTIDE SEQUENCE [LARGE SCALE GENOMIC DNA]</scope>
</reference>
<accession>A0ABN8NAN9</accession>
<evidence type="ECO:0000313" key="2">
    <source>
        <dbReference type="EMBL" id="CAH3046880.1"/>
    </source>
</evidence>
<keyword evidence="3" id="KW-1185">Reference proteome</keyword>
<evidence type="ECO:0000256" key="1">
    <source>
        <dbReference type="SAM" id="Phobius"/>
    </source>
</evidence>
<feature type="transmembrane region" description="Helical" evidence="1">
    <location>
        <begin position="105"/>
        <end position="123"/>
    </location>
</feature>
<name>A0ABN8NAN9_9CNID</name>
<keyword evidence="1" id="KW-1133">Transmembrane helix</keyword>
<keyword evidence="1" id="KW-0472">Membrane</keyword>
<comment type="caution">
    <text evidence="2">The sequence shown here is derived from an EMBL/GenBank/DDBJ whole genome shotgun (WGS) entry which is preliminary data.</text>
</comment>
<protein>
    <submittedName>
        <fullName evidence="2">Uncharacterized protein</fullName>
    </submittedName>
</protein>
<dbReference type="Proteomes" id="UP001159405">
    <property type="component" value="Unassembled WGS sequence"/>
</dbReference>
<evidence type="ECO:0000313" key="3">
    <source>
        <dbReference type="Proteomes" id="UP001159405"/>
    </source>
</evidence>
<organism evidence="2 3">
    <name type="scientific">Porites lobata</name>
    <dbReference type="NCBI Taxonomy" id="104759"/>
    <lineage>
        <taxon>Eukaryota</taxon>
        <taxon>Metazoa</taxon>
        <taxon>Cnidaria</taxon>
        <taxon>Anthozoa</taxon>
        <taxon>Hexacorallia</taxon>
        <taxon>Scleractinia</taxon>
        <taxon>Fungiina</taxon>
        <taxon>Poritidae</taxon>
        <taxon>Porites</taxon>
    </lineage>
</organism>
<dbReference type="EMBL" id="CALNXK010000015">
    <property type="protein sequence ID" value="CAH3046880.1"/>
    <property type="molecule type" value="Genomic_DNA"/>
</dbReference>